<feature type="non-terminal residue" evidence="1">
    <location>
        <position position="1"/>
    </location>
</feature>
<comment type="caution">
    <text evidence="1">The sequence shown here is derived from an EMBL/GenBank/DDBJ whole genome shotgun (WGS) entry which is preliminary data.</text>
</comment>
<organism evidence="1 2">
    <name type="scientific">Danaus plexippus plexippus</name>
    <dbReference type="NCBI Taxonomy" id="278856"/>
    <lineage>
        <taxon>Eukaryota</taxon>
        <taxon>Metazoa</taxon>
        <taxon>Ecdysozoa</taxon>
        <taxon>Arthropoda</taxon>
        <taxon>Hexapoda</taxon>
        <taxon>Insecta</taxon>
        <taxon>Pterygota</taxon>
        <taxon>Neoptera</taxon>
        <taxon>Endopterygota</taxon>
        <taxon>Lepidoptera</taxon>
        <taxon>Glossata</taxon>
        <taxon>Ditrysia</taxon>
        <taxon>Papilionoidea</taxon>
        <taxon>Nymphalidae</taxon>
        <taxon>Danainae</taxon>
        <taxon>Danaini</taxon>
        <taxon>Danaina</taxon>
        <taxon>Danaus</taxon>
        <taxon>Danaus</taxon>
    </lineage>
</organism>
<dbReference type="EMBL" id="AGBW02009415">
    <property type="protein sequence ID" value="OWR50863.1"/>
    <property type="molecule type" value="Genomic_DNA"/>
</dbReference>
<dbReference type="AlphaFoldDB" id="A0A212FAW2"/>
<evidence type="ECO:0000313" key="2">
    <source>
        <dbReference type="Proteomes" id="UP000007151"/>
    </source>
</evidence>
<sequence length="74" mass="8540">PLLDREDRADLALYLNHLKIFLQFKHNNVVLVTGASMRMLLALPDVLSDTFVTRRLHAWSDTKYIKVFKQPSTG</sequence>
<dbReference type="InParanoid" id="A0A212FAW2"/>
<reference evidence="1 2" key="1">
    <citation type="journal article" date="2011" name="Cell">
        <title>The monarch butterfly genome yields insights into long-distance migration.</title>
        <authorList>
            <person name="Zhan S."/>
            <person name="Merlin C."/>
            <person name="Boore J.L."/>
            <person name="Reppert S.M."/>
        </authorList>
    </citation>
    <scope>NUCLEOTIDE SEQUENCE [LARGE SCALE GENOMIC DNA]</scope>
    <source>
        <strain evidence="1">F-2</strain>
    </source>
</reference>
<dbReference type="Proteomes" id="UP000007151">
    <property type="component" value="Unassembled WGS sequence"/>
</dbReference>
<name>A0A212FAW2_DANPL</name>
<accession>A0A212FAW2</accession>
<protein>
    <submittedName>
        <fullName evidence="1">Uncharacterized protein</fullName>
    </submittedName>
</protein>
<proteinExistence type="predicted"/>
<gene>
    <name evidence="1" type="ORF">KGM_213186B</name>
</gene>
<keyword evidence="2" id="KW-1185">Reference proteome</keyword>
<evidence type="ECO:0000313" key="1">
    <source>
        <dbReference type="EMBL" id="OWR50863.1"/>
    </source>
</evidence>
<dbReference type="KEGG" id="dpl:KGM_213186B"/>